<dbReference type="Pfam" id="PF13508">
    <property type="entry name" value="Acetyltransf_7"/>
    <property type="match status" value="1"/>
</dbReference>
<dbReference type="PANTHER" id="PTHR43626:SF4">
    <property type="entry name" value="GCN5-RELATED N-ACETYLTRANSFERASE 2, CHLOROPLASTIC"/>
    <property type="match status" value="1"/>
</dbReference>
<dbReference type="InterPro" id="IPR045039">
    <property type="entry name" value="NSI-like"/>
</dbReference>
<dbReference type="GO" id="GO:0005737">
    <property type="term" value="C:cytoplasm"/>
    <property type="evidence" value="ECO:0007669"/>
    <property type="project" value="TreeGrafter"/>
</dbReference>
<evidence type="ECO:0000313" key="6">
    <source>
        <dbReference type="Proteomes" id="UP001190700"/>
    </source>
</evidence>
<evidence type="ECO:0000256" key="2">
    <source>
        <dbReference type="ARBA" id="ARBA00023315"/>
    </source>
</evidence>
<sequence length="298" mass="33700">MNACCILESSNALQQLQLRSTSNNIYFIEKGPARFDKKVEEDRPLLSCRSLRVEPVRPLNEGRVPSALKRFLPEVIYYYNDPSFADPEQVAQLWDSVGLRSNSAEYDFDRVSVAINKSFSVALAVVYDTTPPAVGSPLSDHLACGMRLVGFIRAISDGAFVASICDITVDQQYQGRGIGRKLVRRLVNDMRDIGPSSFAVFPAPAQRSFFFKCGFRLSHRYVMMRHTSQQIVKETVYEEEETSAQQTHIRIERHQLDLDPRRHIKDSMSDYLEDVTVEARPPESDGFKPLSPGDDPFA</sequence>
<dbReference type="SUPFAM" id="SSF55729">
    <property type="entry name" value="Acyl-CoA N-acyltransferases (Nat)"/>
    <property type="match status" value="1"/>
</dbReference>
<evidence type="ECO:0000256" key="3">
    <source>
        <dbReference type="SAM" id="MobiDB-lite"/>
    </source>
</evidence>
<dbReference type="InterPro" id="IPR016181">
    <property type="entry name" value="Acyl_CoA_acyltransferase"/>
</dbReference>
<proteinExistence type="predicted"/>
<gene>
    <name evidence="5" type="ORF">CYMTET_48544</name>
</gene>
<keyword evidence="1" id="KW-0808">Transferase</keyword>
<dbReference type="Gene3D" id="3.40.630.30">
    <property type="match status" value="1"/>
</dbReference>
<reference evidence="5 6" key="1">
    <citation type="journal article" date="2015" name="Genome Biol. Evol.">
        <title>Comparative Genomics of a Bacterivorous Green Alga Reveals Evolutionary Causalities and Consequences of Phago-Mixotrophic Mode of Nutrition.</title>
        <authorList>
            <person name="Burns J.A."/>
            <person name="Paasch A."/>
            <person name="Narechania A."/>
            <person name="Kim E."/>
        </authorList>
    </citation>
    <scope>NUCLEOTIDE SEQUENCE [LARGE SCALE GENOMIC DNA]</scope>
    <source>
        <strain evidence="5 6">PLY_AMNH</strain>
    </source>
</reference>
<organism evidence="5 6">
    <name type="scientific">Cymbomonas tetramitiformis</name>
    <dbReference type="NCBI Taxonomy" id="36881"/>
    <lineage>
        <taxon>Eukaryota</taxon>
        <taxon>Viridiplantae</taxon>
        <taxon>Chlorophyta</taxon>
        <taxon>Pyramimonadophyceae</taxon>
        <taxon>Pyramimonadales</taxon>
        <taxon>Pyramimonadaceae</taxon>
        <taxon>Cymbomonas</taxon>
    </lineage>
</organism>
<evidence type="ECO:0000313" key="5">
    <source>
        <dbReference type="EMBL" id="KAK3241716.1"/>
    </source>
</evidence>
<keyword evidence="6" id="KW-1185">Reference proteome</keyword>
<dbReference type="Proteomes" id="UP001190700">
    <property type="component" value="Unassembled WGS sequence"/>
</dbReference>
<dbReference type="AlphaFoldDB" id="A0AAE0EV20"/>
<dbReference type="EMBL" id="LGRX02033328">
    <property type="protein sequence ID" value="KAK3241716.1"/>
    <property type="molecule type" value="Genomic_DNA"/>
</dbReference>
<dbReference type="GO" id="GO:0008080">
    <property type="term" value="F:N-acetyltransferase activity"/>
    <property type="evidence" value="ECO:0007669"/>
    <property type="project" value="InterPro"/>
</dbReference>
<accession>A0AAE0EV20</accession>
<dbReference type="InterPro" id="IPR000182">
    <property type="entry name" value="GNAT_dom"/>
</dbReference>
<feature type="domain" description="N-acetyltransferase" evidence="4">
    <location>
        <begin position="97"/>
        <end position="243"/>
    </location>
</feature>
<protein>
    <recommendedName>
        <fullName evidence="4">N-acetyltransferase domain-containing protein</fullName>
    </recommendedName>
</protein>
<evidence type="ECO:0000256" key="1">
    <source>
        <dbReference type="ARBA" id="ARBA00022679"/>
    </source>
</evidence>
<evidence type="ECO:0000259" key="4">
    <source>
        <dbReference type="PROSITE" id="PS51186"/>
    </source>
</evidence>
<dbReference type="CDD" id="cd04301">
    <property type="entry name" value="NAT_SF"/>
    <property type="match status" value="1"/>
</dbReference>
<dbReference type="PROSITE" id="PS51186">
    <property type="entry name" value="GNAT"/>
    <property type="match status" value="1"/>
</dbReference>
<name>A0AAE0EV20_9CHLO</name>
<comment type="caution">
    <text evidence="5">The sequence shown here is derived from an EMBL/GenBank/DDBJ whole genome shotgun (WGS) entry which is preliminary data.</text>
</comment>
<keyword evidence="2" id="KW-0012">Acyltransferase</keyword>
<dbReference type="PANTHER" id="PTHR43626">
    <property type="entry name" value="ACYL-COA N-ACYLTRANSFERASE"/>
    <property type="match status" value="1"/>
</dbReference>
<feature type="region of interest" description="Disordered" evidence="3">
    <location>
        <begin position="277"/>
        <end position="298"/>
    </location>
</feature>